<organism evidence="1 2">
    <name type="scientific">Dermacentor silvarum</name>
    <name type="common">Tick</name>
    <dbReference type="NCBI Taxonomy" id="543639"/>
    <lineage>
        <taxon>Eukaryota</taxon>
        <taxon>Metazoa</taxon>
        <taxon>Ecdysozoa</taxon>
        <taxon>Arthropoda</taxon>
        <taxon>Chelicerata</taxon>
        <taxon>Arachnida</taxon>
        <taxon>Acari</taxon>
        <taxon>Parasitiformes</taxon>
        <taxon>Ixodida</taxon>
        <taxon>Ixodoidea</taxon>
        <taxon>Ixodidae</taxon>
        <taxon>Rhipicephalinae</taxon>
        <taxon>Dermacentor</taxon>
    </lineage>
</organism>
<reference evidence="1" key="1">
    <citation type="submission" date="2020-05" db="EMBL/GenBank/DDBJ databases">
        <title>Large-scale comparative analyses of tick genomes elucidate their genetic diversity and vector capacities.</title>
        <authorList>
            <person name="Jia N."/>
            <person name="Wang J."/>
            <person name="Shi W."/>
            <person name="Du L."/>
            <person name="Sun Y."/>
            <person name="Zhan W."/>
            <person name="Jiang J."/>
            <person name="Wang Q."/>
            <person name="Zhang B."/>
            <person name="Ji P."/>
            <person name="Sakyi L.B."/>
            <person name="Cui X."/>
            <person name="Yuan T."/>
            <person name="Jiang B."/>
            <person name="Yang W."/>
            <person name="Lam T.T.-Y."/>
            <person name="Chang Q."/>
            <person name="Ding S."/>
            <person name="Wang X."/>
            <person name="Zhu J."/>
            <person name="Ruan X."/>
            <person name="Zhao L."/>
            <person name="Wei J."/>
            <person name="Que T."/>
            <person name="Du C."/>
            <person name="Cheng J."/>
            <person name="Dai P."/>
            <person name="Han X."/>
            <person name="Huang E."/>
            <person name="Gao Y."/>
            <person name="Liu J."/>
            <person name="Shao H."/>
            <person name="Ye R."/>
            <person name="Li L."/>
            <person name="Wei W."/>
            <person name="Wang X."/>
            <person name="Wang C."/>
            <person name="Yang T."/>
            <person name="Huo Q."/>
            <person name="Li W."/>
            <person name="Guo W."/>
            <person name="Chen H."/>
            <person name="Zhou L."/>
            <person name="Ni X."/>
            <person name="Tian J."/>
            <person name="Zhou Y."/>
            <person name="Sheng Y."/>
            <person name="Liu T."/>
            <person name="Pan Y."/>
            <person name="Xia L."/>
            <person name="Li J."/>
            <person name="Zhao F."/>
            <person name="Cao W."/>
        </authorList>
    </citation>
    <scope>NUCLEOTIDE SEQUENCE</scope>
    <source>
        <strain evidence="1">Dsil-2018</strain>
    </source>
</reference>
<dbReference type="EMBL" id="CM023476">
    <property type="protein sequence ID" value="KAH7941034.1"/>
    <property type="molecule type" value="Genomic_DNA"/>
</dbReference>
<proteinExistence type="predicted"/>
<protein>
    <submittedName>
        <fullName evidence="1">Uncharacterized protein</fullName>
    </submittedName>
</protein>
<keyword evidence="2" id="KW-1185">Reference proteome</keyword>
<name>A0ACB8CE83_DERSI</name>
<evidence type="ECO:0000313" key="2">
    <source>
        <dbReference type="Proteomes" id="UP000821865"/>
    </source>
</evidence>
<sequence>MGTLKLCERSVDGAGGEDFPRRLWLPFDGPVTRKLGRLRSTHAVSEASRLVYEVDALWVPIEPRNVTLTIDRKTGVTCKRTQFPLVQASVLTVHKSQGGTYASIVYDYAKTHPQKIVYVALSRCTNIKTST</sequence>
<evidence type="ECO:0000313" key="1">
    <source>
        <dbReference type="EMBL" id="KAH7941034.1"/>
    </source>
</evidence>
<accession>A0ACB8CE83</accession>
<gene>
    <name evidence="1" type="ORF">HPB49_009386</name>
</gene>
<dbReference type="Proteomes" id="UP000821865">
    <property type="component" value="Chromosome 7"/>
</dbReference>
<comment type="caution">
    <text evidence="1">The sequence shown here is derived from an EMBL/GenBank/DDBJ whole genome shotgun (WGS) entry which is preliminary data.</text>
</comment>